<organism evidence="6 7">
    <name type="scientific">Fragariocoptes setiger</name>
    <dbReference type="NCBI Taxonomy" id="1670756"/>
    <lineage>
        <taxon>Eukaryota</taxon>
        <taxon>Metazoa</taxon>
        <taxon>Ecdysozoa</taxon>
        <taxon>Arthropoda</taxon>
        <taxon>Chelicerata</taxon>
        <taxon>Arachnida</taxon>
        <taxon>Acari</taxon>
        <taxon>Acariformes</taxon>
        <taxon>Trombidiformes</taxon>
        <taxon>Prostigmata</taxon>
        <taxon>Eupodina</taxon>
        <taxon>Eriophyoidea</taxon>
        <taxon>Phytoptidae</taxon>
        <taxon>Fragariocoptes</taxon>
    </lineage>
</organism>
<dbReference type="GO" id="GO:0000502">
    <property type="term" value="C:proteasome complex"/>
    <property type="evidence" value="ECO:0007669"/>
    <property type="project" value="UniProtKB-KW"/>
</dbReference>
<dbReference type="InterPro" id="IPR050115">
    <property type="entry name" value="Proteasome_alpha"/>
</dbReference>
<feature type="domain" description="Proteasome alpha-type subunits" evidence="5">
    <location>
        <begin position="8"/>
        <end position="30"/>
    </location>
</feature>
<dbReference type="PROSITE" id="PS00388">
    <property type="entry name" value="PROTEASOME_ALPHA_1"/>
    <property type="match status" value="1"/>
</dbReference>
<dbReference type="PROSITE" id="PS51475">
    <property type="entry name" value="PROTEASOME_ALPHA_2"/>
    <property type="match status" value="1"/>
</dbReference>
<evidence type="ECO:0000256" key="1">
    <source>
        <dbReference type="ARBA" id="ARBA00002000"/>
    </source>
</evidence>
<comment type="similarity">
    <text evidence="3 4">Belongs to the peptidase T1A family.</text>
</comment>
<dbReference type="InterPro" id="IPR000426">
    <property type="entry name" value="Proteasome_asu_N"/>
</dbReference>
<accession>A0ABQ7S4Q4</accession>
<dbReference type="InterPro" id="IPR029055">
    <property type="entry name" value="Ntn_hydrolases_N"/>
</dbReference>
<dbReference type="Proteomes" id="UP000825002">
    <property type="component" value="Unassembled WGS sequence"/>
</dbReference>
<comment type="subcellular location">
    <subcellularLocation>
        <location evidence="4">Cytoplasm</location>
    </subcellularLocation>
    <subcellularLocation>
        <location evidence="4">Nucleus</location>
    </subcellularLocation>
</comment>
<evidence type="ECO:0000256" key="2">
    <source>
        <dbReference type="ARBA" id="ARBA00022942"/>
    </source>
</evidence>
<reference evidence="6 7" key="1">
    <citation type="submission" date="2020-10" db="EMBL/GenBank/DDBJ databases">
        <authorList>
            <person name="Klimov P.B."/>
            <person name="Dyachkov S.M."/>
            <person name="Chetverikov P.E."/>
        </authorList>
    </citation>
    <scope>NUCLEOTIDE SEQUENCE [LARGE SCALE GENOMIC DNA]</scope>
    <source>
        <strain evidence="6">BMOC 18-1129-001#AD2665</strain>
        <tissue evidence="6">Entire mites</tissue>
    </source>
</reference>
<feature type="non-terminal residue" evidence="6">
    <location>
        <position position="258"/>
    </location>
</feature>
<comment type="function">
    <text evidence="1">The proteasome is a multicatalytic proteinase complex which is characterized by its ability to cleave peptides with Arg, Phe, Tyr, Leu, and Glu adjacent to the leaving group at neutral or slightly basic pH. The proteasome has an ATP-dependent proteolytic activity.</text>
</comment>
<dbReference type="SMART" id="SM00948">
    <property type="entry name" value="Proteasome_A_N"/>
    <property type="match status" value="1"/>
</dbReference>
<dbReference type="InterPro" id="IPR023332">
    <property type="entry name" value="Proteasome_alpha-type"/>
</dbReference>
<keyword evidence="7" id="KW-1185">Reference proteome</keyword>
<evidence type="ECO:0000259" key="5">
    <source>
        <dbReference type="PROSITE" id="PS00388"/>
    </source>
</evidence>
<dbReference type="PANTHER" id="PTHR11599">
    <property type="entry name" value="PROTEASOME SUBUNIT ALPHA/BETA"/>
    <property type="match status" value="1"/>
</dbReference>
<comment type="caution">
    <text evidence="6">The sequence shown here is derived from an EMBL/GenBank/DDBJ whole genome shotgun (WGS) entry which is preliminary data.</text>
</comment>
<dbReference type="SUPFAM" id="SSF56235">
    <property type="entry name" value="N-terminal nucleophile aminohydrolases (Ntn hydrolases)"/>
    <property type="match status" value="1"/>
</dbReference>
<dbReference type="CDD" id="cd03751">
    <property type="entry name" value="proteasome_alpha_type_3"/>
    <property type="match status" value="1"/>
</dbReference>
<dbReference type="InterPro" id="IPR001353">
    <property type="entry name" value="Proteasome_sua/b"/>
</dbReference>
<evidence type="ECO:0000313" key="7">
    <source>
        <dbReference type="Proteomes" id="UP000825002"/>
    </source>
</evidence>
<dbReference type="Gene3D" id="3.60.20.10">
    <property type="entry name" value="Glutamine Phosphoribosylpyrophosphate, subunit 1, domain 1"/>
    <property type="match status" value="1"/>
</dbReference>
<evidence type="ECO:0000256" key="4">
    <source>
        <dbReference type="RuleBase" id="RU000551"/>
    </source>
</evidence>
<protein>
    <recommendedName>
        <fullName evidence="4">Proteasome subunit alpha type</fullName>
    </recommendedName>
</protein>
<gene>
    <name evidence="6" type="primary">PSMA3</name>
    <name evidence="6" type="ORF">GZH46_03108</name>
</gene>
<sequence>MSAIGTGYDLSASQFSPDGRVFQVEYAQKAVENSGTVVALRGKDCVVIAVEKLVQSKLFEEGVNKRIFNIDKHIGCGVIGLIADARSVVEQARQIAQEYTSDYGCPVPITYLKDRIAQYLHAYTLYSALRPFGTSLVLANYNKHDGPQLYNVDPSGLAMGYYSVAVGKGRQAAKAAMENKKIADMTSRELVKEAARVIYVVHDEVKDKAFELELSWVGDCTNGIHEPVPSNIFKEAEAYAKESIREDTSSDEEMVARV</sequence>
<keyword evidence="4" id="KW-0539">Nucleus</keyword>
<keyword evidence="4" id="KW-0963">Cytoplasm</keyword>
<comment type="subunit">
    <text evidence="4">The 20S proteasome core is composed of 28 subunits that are arranged in four stacked rings, resulting in a barrel-shaped structure. The two end rings are each formed by seven alpha subunits, and the two central rings are each formed by seven beta subunits.</text>
</comment>
<name>A0ABQ7S4Q4_9ACAR</name>
<keyword evidence="2 3" id="KW-0647">Proteasome</keyword>
<evidence type="ECO:0000256" key="3">
    <source>
        <dbReference type="PROSITE-ProRule" id="PRU00808"/>
    </source>
</evidence>
<dbReference type="EMBL" id="JAIFTH010002397">
    <property type="protein sequence ID" value="KAG9508400.1"/>
    <property type="molecule type" value="Genomic_DNA"/>
</dbReference>
<evidence type="ECO:0000313" key="6">
    <source>
        <dbReference type="EMBL" id="KAG9508400.1"/>
    </source>
</evidence>
<proteinExistence type="inferred from homology"/>
<dbReference type="Pfam" id="PF00227">
    <property type="entry name" value="Proteasome"/>
    <property type="match status" value="1"/>
</dbReference>
<dbReference type="Pfam" id="PF10584">
    <property type="entry name" value="Proteasome_A_N"/>
    <property type="match status" value="1"/>
</dbReference>